<organism evidence="1 2">
    <name type="scientific">Hamiltosporidium tvaerminnensis</name>
    <dbReference type="NCBI Taxonomy" id="1176355"/>
    <lineage>
        <taxon>Eukaryota</taxon>
        <taxon>Fungi</taxon>
        <taxon>Fungi incertae sedis</taxon>
        <taxon>Microsporidia</taxon>
        <taxon>Dubosqiidae</taxon>
        <taxon>Hamiltosporidium</taxon>
    </lineage>
</organism>
<dbReference type="VEuPathDB" id="MicrosporidiaDB:CWI37_1632p0010"/>
<sequence>MTGALRFSIVLAGLHADESGQEEGTIARSRVGVIIDSQLKRFFDPEFIYALRENNDFYRYEFTNEENLEVNLLNLEKRDSKYKELTKEQRKGILEKLLQQMKENKLTQGASTNFLLPFKFPG</sequence>
<dbReference type="AlphaFoldDB" id="A0A4Q9KX40"/>
<evidence type="ECO:0000313" key="1">
    <source>
        <dbReference type="EMBL" id="TBT98709.1"/>
    </source>
</evidence>
<protein>
    <submittedName>
        <fullName evidence="1">Uncharacterized protein</fullName>
    </submittedName>
</protein>
<accession>A0A4Q9KX40</accession>
<proteinExistence type="predicted"/>
<gene>
    <name evidence="1" type="ORF">CWI37_1632p0010</name>
</gene>
<evidence type="ECO:0000313" key="2">
    <source>
        <dbReference type="Proteomes" id="UP000292362"/>
    </source>
</evidence>
<dbReference type="Proteomes" id="UP000292362">
    <property type="component" value="Unassembled WGS sequence"/>
</dbReference>
<dbReference type="EMBL" id="PITJ01001632">
    <property type="protein sequence ID" value="TBT98709.1"/>
    <property type="molecule type" value="Genomic_DNA"/>
</dbReference>
<comment type="caution">
    <text evidence="1">The sequence shown here is derived from an EMBL/GenBank/DDBJ whole genome shotgun (WGS) entry which is preliminary data.</text>
</comment>
<reference evidence="1 2" key="1">
    <citation type="submission" date="2017-12" db="EMBL/GenBank/DDBJ databases">
        <authorList>
            <person name="Pombert J.-F."/>
            <person name="Haag K.L."/>
            <person name="Ebert D."/>
        </authorList>
    </citation>
    <scope>NUCLEOTIDE SEQUENCE [LARGE SCALE GENOMIC DNA]</scope>
    <source>
        <strain evidence="1">FI-OER-3-3</strain>
    </source>
</reference>
<name>A0A4Q9KX40_9MICR</name>